<dbReference type="Pfam" id="PF00652">
    <property type="entry name" value="Ricin_B_lectin"/>
    <property type="match status" value="1"/>
</dbReference>
<dbReference type="Proteomes" id="UP000763557">
    <property type="component" value="Unassembled WGS sequence"/>
</dbReference>
<sequence length="158" mass="17714">MTIKLKLSRTAARLTAMVLVVLGALAMVTTSAQAATERRIYHHQSELCLDGSVSQGIRLNKCNTNGYQDWEVINNHTGGDGTVFRHVESRLCLDASVDKGVRLNKCNYTTYQQWYRSTSGAKDLFHSQSHFCLDGSVSQGVRLNTCTDNNTYQMWTLF</sequence>
<evidence type="ECO:0000256" key="1">
    <source>
        <dbReference type="SAM" id="SignalP"/>
    </source>
</evidence>
<reference evidence="3 4" key="1">
    <citation type="submission" date="2020-01" db="EMBL/GenBank/DDBJ databases">
        <title>Kibdelosporangium persica a novel Actinomycetes from a hot desert in Iran.</title>
        <authorList>
            <person name="Safaei N."/>
            <person name="Zaburannyi N."/>
            <person name="Mueller R."/>
            <person name="Wink J."/>
        </authorList>
    </citation>
    <scope>NUCLEOTIDE SEQUENCE [LARGE SCALE GENOMIC DNA]</scope>
    <source>
        <strain evidence="3 4">4NS15</strain>
    </source>
</reference>
<gene>
    <name evidence="3" type="ORF">GC106_44990</name>
</gene>
<dbReference type="SMART" id="SM00458">
    <property type="entry name" value="RICIN"/>
    <property type="match status" value="1"/>
</dbReference>
<keyword evidence="1" id="KW-0732">Signal</keyword>
<dbReference type="EMBL" id="JAAATY010000013">
    <property type="protein sequence ID" value="NRN67266.1"/>
    <property type="molecule type" value="Genomic_DNA"/>
</dbReference>
<dbReference type="Gene3D" id="2.80.10.50">
    <property type="match status" value="1"/>
</dbReference>
<dbReference type="InterPro" id="IPR000772">
    <property type="entry name" value="Ricin_B_lectin"/>
</dbReference>
<organism evidence="3 4">
    <name type="scientific">Kibdelosporangium persicum</name>
    <dbReference type="NCBI Taxonomy" id="2698649"/>
    <lineage>
        <taxon>Bacteria</taxon>
        <taxon>Bacillati</taxon>
        <taxon>Actinomycetota</taxon>
        <taxon>Actinomycetes</taxon>
        <taxon>Pseudonocardiales</taxon>
        <taxon>Pseudonocardiaceae</taxon>
        <taxon>Kibdelosporangium</taxon>
    </lineage>
</organism>
<dbReference type="PROSITE" id="PS50231">
    <property type="entry name" value="RICIN_B_LECTIN"/>
    <property type="match status" value="1"/>
</dbReference>
<proteinExistence type="predicted"/>
<feature type="domain" description="Ricin B lectin" evidence="2">
    <location>
        <begin position="38"/>
        <end position="158"/>
    </location>
</feature>
<comment type="caution">
    <text evidence="3">The sequence shown here is derived from an EMBL/GenBank/DDBJ whole genome shotgun (WGS) entry which is preliminary data.</text>
</comment>
<protein>
    <recommendedName>
        <fullName evidence="2">Ricin B lectin domain-containing protein</fullName>
    </recommendedName>
</protein>
<dbReference type="CDD" id="cd23415">
    <property type="entry name" value="beta-trefoil_Ricin_AH"/>
    <property type="match status" value="1"/>
</dbReference>
<evidence type="ECO:0000313" key="3">
    <source>
        <dbReference type="EMBL" id="NRN67266.1"/>
    </source>
</evidence>
<accession>A0ABX2F7D3</accession>
<evidence type="ECO:0000259" key="2">
    <source>
        <dbReference type="SMART" id="SM00458"/>
    </source>
</evidence>
<evidence type="ECO:0000313" key="4">
    <source>
        <dbReference type="Proteomes" id="UP000763557"/>
    </source>
</evidence>
<keyword evidence="4" id="KW-1185">Reference proteome</keyword>
<dbReference type="SUPFAM" id="SSF50370">
    <property type="entry name" value="Ricin B-like lectins"/>
    <property type="match status" value="1"/>
</dbReference>
<feature type="chain" id="PRO_5046718405" description="Ricin B lectin domain-containing protein" evidence="1">
    <location>
        <begin position="35"/>
        <end position="158"/>
    </location>
</feature>
<dbReference type="InterPro" id="IPR035992">
    <property type="entry name" value="Ricin_B-like_lectins"/>
</dbReference>
<feature type="signal peptide" evidence="1">
    <location>
        <begin position="1"/>
        <end position="34"/>
    </location>
</feature>
<name>A0ABX2F7D3_9PSEU</name>